<feature type="compositionally biased region" description="Low complexity" evidence="1">
    <location>
        <begin position="24"/>
        <end position="48"/>
    </location>
</feature>
<dbReference type="GO" id="GO:0003723">
    <property type="term" value="F:RNA binding"/>
    <property type="evidence" value="ECO:0007669"/>
    <property type="project" value="TreeGrafter"/>
</dbReference>
<reference evidence="2" key="1">
    <citation type="thesis" date="2020" institute="ProQuest LLC" country="789 East Eisenhower Parkway, Ann Arbor, MI, USA">
        <title>Comparative Genomics and Chromosome Evolution.</title>
        <authorList>
            <person name="Mudd A.B."/>
        </authorList>
    </citation>
    <scope>NUCLEOTIDE SEQUENCE</scope>
    <source>
        <strain evidence="2">HN-11 Male</strain>
        <tissue evidence="2">Kidney and liver</tissue>
    </source>
</reference>
<proteinExistence type="predicted"/>
<dbReference type="EMBL" id="WNTK01006377">
    <property type="protein sequence ID" value="KAG9463609.1"/>
    <property type="molecule type" value="Genomic_DNA"/>
</dbReference>
<feature type="compositionally biased region" description="Low complexity" evidence="1">
    <location>
        <begin position="59"/>
        <end position="71"/>
    </location>
</feature>
<dbReference type="PANTHER" id="PTHR46582:SF1">
    <property type="entry name" value="ZINC FINGER CCCH DOMAIN-CONTAINING PROTEIN 18"/>
    <property type="match status" value="1"/>
</dbReference>
<feature type="compositionally biased region" description="Low complexity" evidence="1">
    <location>
        <begin position="105"/>
        <end position="116"/>
    </location>
</feature>
<evidence type="ECO:0000256" key="1">
    <source>
        <dbReference type="SAM" id="MobiDB-lite"/>
    </source>
</evidence>
<dbReference type="InterPro" id="IPR052647">
    <property type="entry name" value="Zinc_finger_CCCH-type"/>
</dbReference>
<evidence type="ECO:0000313" key="3">
    <source>
        <dbReference type="Proteomes" id="UP000770717"/>
    </source>
</evidence>
<keyword evidence="3" id="KW-1185">Reference proteome</keyword>
<evidence type="ECO:0008006" key="4">
    <source>
        <dbReference type="Google" id="ProtNLM"/>
    </source>
</evidence>
<feature type="compositionally biased region" description="Basic and acidic residues" evidence="1">
    <location>
        <begin position="150"/>
        <end position="167"/>
    </location>
</feature>
<accession>A0A8J6BEP2</accession>
<dbReference type="OrthoDB" id="10072532at2759"/>
<dbReference type="AlphaFoldDB" id="A0A8J6BEP2"/>
<organism evidence="2 3">
    <name type="scientific">Eleutherodactylus coqui</name>
    <name type="common">Puerto Rican coqui</name>
    <dbReference type="NCBI Taxonomy" id="57060"/>
    <lineage>
        <taxon>Eukaryota</taxon>
        <taxon>Metazoa</taxon>
        <taxon>Chordata</taxon>
        <taxon>Craniata</taxon>
        <taxon>Vertebrata</taxon>
        <taxon>Euteleostomi</taxon>
        <taxon>Amphibia</taxon>
        <taxon>Batrachia</taxon>
        <taxon>Anura</taxon>
        <taxon>Neobatrachia</taxon>
        <taxon>Hyloidea</taxon>
        <taxon>Eleutherodactylidae</taxon>
        <taxon>Eleutherodactylinae</taxon>
        <taxon>Eleutherodactylus</taxon>
        <taxon>Eleutherodactylus</taxon>
    </lineage>
</organism>
<feature type="compositionally biased region" description="Basic and acidic residues" evidence="1">
    <location>
        <begin position="75"/>
        <end position="99"/>
    </location>
</feature>
<dbReference type="PANTHER" id="PTHR46582">
    <property type="entry name" value="ZINC FINGER CCCH DOMAIN-CONTAINING PROTEIN 18"/>
    <property type="match status" value="1"/>
</dbReference>
<protein>
    <recommendedName>
        <fullName evidence="4">Zinc finger CCCH domain-containing protein 18</fullName>
    </recommendedName>
</protein>
<gene>
    <name evidence="2" type="ORF">GDO78_021418</name>
</gene>
<feature type="compositionally biased region" description="Low complexity" evidence="1">
    <location>
        <begin position="238"/>
        <end position="252"/>
    </location>
</feature>
<dbReference type="Proteomes" id="UP000770717">
    <property type="component" value="Unassembled WGS sequence"/>
</dbReference>
<dbReference type="GO" id="GO:0071011">
    <property type="term" value="C:precatalytic spliceosome"/>
    <property type="evidence" value="ECO:0007669"/>
    <property type="project" value="TreeGrafter"/>
</dbReference>
<evidence type="ECO:0000313" key="2">
    <source>
        <dbReference type="EMBL" id="KAG9463609.1"/>
    </source>
</evidence>
<name>A0A8J6BEP2_ELECQ</name>
<comment type="caution">
    <text evidence="2">The sequence shown here is derived from an EMBL/GenBank/DDBJ whole genome shotgun (WGS) entry which is preliminary data.</text>
</comment>
<sequence>MPSLLVLLVEGASLPADLVLTASSRRSLSVSSVSSVSSGSSSSSSVRSADSDDMYADLASPISSASSQSPIPSQPKKEKASEKNKKDDQRLKEEKRPRDPTATQPPKAAPAKLPKPISGSKIAPPLPAAPQIQSGFSAHKDIKLTLLSKGTDKGSRKRYEPSDKDRLTSPPAKKANISPERAARDRKPVGKPPSPKADRQRLPNPKPSPTQPDRKRPASPPQKGSSKVTSVPGKALEAAPSAPAAKTGKASTLSRREELLKQLKAVEDAIARKRAKIPGKV</sequence>
<feature type="region of interest" description="Disordered" evidence="1">
    <location>
        <begin position="24"/>
        <end position="254"/>
    </location>
</feature>